<comment type="caution">
    <text evidence="3">The sequence shown here is derived from an EMBL/GenBank/DDBJ whole genome shotgun (WGS) entry which is preliminary data.</text>
</comment>
<dbReference type="EMBL" id="BOMN01000144">
    <property type="protein sequence ID" value="GIE26466.1"/>
    <property type="molecule type" value="Genomic_DNA"/>
</dbReference>
<keyword evidence="2" id="KW-1133">Transmembrane helix</keyword>
<feature type="region of interest" description="Disordered" evidence="1">
    <location>
        <begin position="15"/>
        <end position="36"/>
    </location>
</feature>
<proteinExistence type="predicted"/>
<evidence type="ECO:0000313" key="4">
    <source>
        <dbReference type="Proteomes" id="UP000603200"/>
    </source>
</evidence>
<protein>
    <submittedName>
        <fullName evidence="3">Uncharacterized protein</fullName>
    </submittedName>
</protein>
<evidence type="ECO:0000313" key="3">
    <source>
        <dbReference type="EMBL" id="GIE26466.1"/>
    </source>
</evidence>
<keyword evidence="4" id="KW-1185">Reference proteome</keyword>
<evidence type="ECO:0000256" key="2">
    <source>
        <dbReference type="SAM" id="Phobius"/>
    </source>
</evidence>
<organism evidence="3 4">
    <name type="scientific">Winogradskya humida</name>
    <dbReference type="NCBI Taxonomy" id="113566"/>
    <lineage>
        <taxon>Bacteria</taxon>
        <taxon>Bacillati</taxon>
        <taxon>Actinomycetota</taxon>
        <taxon>Actinomycetes</taxon>
        <taxon>Micromonosporales</taxon>
        <taxon>Micromonosporaceae</taxon>
        <taxon>Winogradskya</taxon>
    </lineage>
</organism>
<reference evidence="3 4" key="1">
    <citation type="submission" date="2021-01" db="EMBL/GenBank/DDBJ databases">
        <title>Whole genome shotgun sequence of Actinoplanes humidus NBRC 14915.</title>
        <authorList>
            <person name="Komaki H."/>
            <person name="Tamura T."/>
        </authorList>
    </citation>
    <scope>NUCLEOTIDE SEQUENCE [LARGE SCALE GENOMIC DNA]</scope>
    <source>
        <strain evidence="3 4">NBRC 14915</strain>
    </source>
</reference>
<evidence type="ECO:0000256" key="1">
    <source>
        <dbReference type="SAM" id="MobiDB-lite"/>
    </source>
</evidence>
<dbReference type="RefSeq" id="WP_203843368.1">
    <property type="nucleotide sequence ID" value="NZ_BAAATV010000035.1"/>
</dbReference>
<name>A0ABQ4A6K0_9ACTN</name>
<keyword evidence="2" id="KW-0812">Transmembrane</keyword>
<dbReference type="Proteomes" id="UP000603200">
    <property type="component" value="Unassembled WGS sequence"/>
</dbReference>
<accession>A0ABQ4A6K0</accession>
<gene>
    <name evidence="3" type="ORF">Ahu01nite_095680</name>
</gene>
<feature type="region of interest" description="Disordered" evidence="1">
    <location>
        <begin position="61"/>
        <end position="96"/>
    </location>
</feature>
<feature type="compositionally biased region" description="Low complexity" evidence="1">
    <location>
        <begin position="84"/>
        <end position="96"/>
    </location>
</feature>
<feature type="compositionally biased region" description="Pro residues" evidence="1">
    <location>
        <begin position="73"/>
        <end position="83"/>
    </location>
</feature>
<feature type="transmembrane region" description="Helical" evidence="2">
    <location>
        <begin position="41"/>
        <end position="60"/>
    </location>
</feature>
<keyword evidence="2" id="KW-0472">Membrane</keyword>
<sequence>MSDDRIQQGLEAYADHLQHTTAPAPAREIRHRAARRRRNRAAGAAFVAVLIAAGGLGVLVNRGPEQPDHPVAPASPSPSPSSPAPVTSKTRTSTVTSNVKQLRNLGVDLNVGVLIDVADDAVDRWMQIGAGDVVDFTGSVKDPSTEMMLSPAPVSGTNRVVIVPPARPGMCVADTPEVTLTLQACQDGAEAQTWRVVPAGDSGQFELEGRYGILEVEGSLVADGGRTGMQTIRFTG</sequence>